<dbReference type="AlphaFoldDB" id="A0A9W8MZS7"/>
<accession>A0A9W8MZS7</accession>
<dbReference type="EMBL" id="JANKHO010000084">
    <property type="protein sequence ID" value="KAJ3515718.1"/>
    <property type="molecule type" value="Genomic_DNA"/>
</dbReference>
<dbReference type="OrthoDB" id="3017409at2759"/>
<sequence>MDPPLTPPVRIQPVSSTLITTRDAQKELERFLEDFQARSTSAQGGNSAVTVQLQKLATALKEERRQKKKGEKDK</sequence>
<name>A0A9W8MZS7_9AGAR</name>
<proteinExistence type="predicted"/>
<gene>
    <name evidence="1" type="ORF">NLJ89_g1582</name>
</gene>
<evidence type="ECO:0000313" key="1">
    <source>
        <dbReference type="EMBL" id="KAJ3515718.1"/>
    </source>
</evidence>
<dbReference type="Proteomes" id="UP001148786">
    <property type="component" value="Unassembled WGS sequence"/>
</dbReference>
<reference evidence="1" key="1">
    <citation type="submission" date="2022-07" db="EMBL/GenBank/DDBJ databases">
        <title>Genome Sequence of Agrocybe chaxingu.</title>
        <authorList>
            <person name="Buettner E."/>
        </authorList>
    </citation>
    <scope>NUCLEOTIDE SEQUENCE</scope>
    <source>
        <strain evidence="1">MP-N11</strain>
    </source>
</reference>
<evidence type="ECO:0000313" key="2">
    <source>
        <dbReference type="Proteomes" id="UP001148786"/>
    </source>
</evidence>
<keyword evidence="2" id="KW-1185">Reference proteome</keyword>
<protein>
    <submittedName>
        <fullName evidence="1">Uncharacterized protein</fullName>
    </submittedName>
</protein>
<organism evidence="1 2">
    <name type="scientific">Agrocybe chaxingu</name>
    <dbReference type="NCBI Taxonomy" id="84603"/>
    <lineage>
        <taxon>Eukaryota</taxon>
        <taxon>Fungi</taxon>
        <taxon>Dikarya</taxon>
        <taxon>Basidiomycota</taxon>
        <taxon>Agaricomycotina</taxon>
        <taxon>Agaricomycetes</taxon>
        <taxon>Agaricomycetidae</taxon>
        <taxon>Agaricales</taxon>
        <taxon>Agaricineae</taxon>
        <taxon>Strophariaceae</taxon>
        <taxon>Agrocybe</taxon>
    </lineage>
</organism>
<comment type="caution">
    <text evidence="1">The sequence shown here is derived from an EMBL/GenBank/DDBJ whole genome shotgun (WGS) entry which is preliminary data.</text>
</comment>